<dbReference type="EnsemblPlants" id="OB05G23390.1">
    <property type="protein sequence ID" value="OB05G23390.1"/>
    <property type="gene ID" value="OB05G23390"/>
</dbReference>
<evidence type="ECO:0000313" key="2">
    <source>
        <dbReference type="EnsemblPlants" id="OB05G23390.1"/>
    </source>
</evidence>
<dbReference type="HOGENOM" id="CLU_184753_0_0_1"/>
<dbReference type="Proteomes" id="UP000006038">
    <property type="component" value="Chromosome 5"/>
</dbReference>
<organism evidence="2">
    <name type="scientific">Oryza brachyantha</name>
    <name type="common">malo sina</name>
    <dbReference type="NCBI Taxonomy" id="4533"/>
    <lineage>
        <taxon>Eukaryota</taxon>
        <taxon>Viridiplantae</taxon>
        <taxon>Streptophyta</taxon>
        <taxon>Embryophyta</taxon>
        <taxon>Tracheophyta</taxon>
        <taxon>Spermatophyta</taxon>
        <taxon>Magnoliopsida</taxon>
        <taxon>Liliopsida</taxon>
        <taxon>Poales</taxon>
        <taxon>Poaceae</taxon>
        <taxon>BOP clade</taxon>
        <taxon>Oryzoideae</taxon>
        <taxon>Oryzeae</taxon>
        <taxon>Oryzinae</taxon>
        <taxon>Oryza</taxon>
    </lineage>
</organism>
<proteinExistence type="predicted"/>
<sequence>MAPMAWCWCSHCGVARRLRREGEFASCSSCGKVLLQLRGEDAAAAAAADGEEAPRARLRLPVLRPTVRRAKKRAVAGGGGDKSSREESDAESNTG</sequence>
<dbReference type="OMA" id="SAMCWCA"/>
<name>J3M6W5_ORYBR</name>
<accession>J3M6W5</accession>
<feature type="region of interest" description="Disordered" evidence="1">
    <location>
        <begin position="69"/>
        <end position="95"/>
    </location>
</feature>
<reference evidence="2" key="1">
    <citation type="journal article" date="2013" name="Nat. Commun.">
        <title>Whole-genome sequencing of Oryza brachyantha reveals mechanisms underlying Oryza genome evolution.</title>
        <authorList>
            <person name="Chen J."/>
            <person name="Huang Q."/>
            <person name="Gao D."/>
            <person name="Wang J."/>
            <person name="Lang Y."/>
            <person name="Liu T."/>
            <person name="Li B."/>
            <person name="Bai Z."/>
            <person name="Luis Goicoechea J."/>
            <person name="Liang C."/>
            <person name="Chen C."/>
            <person name="Zhang W."/>
            <person name="Sun S."/>
            <person name="Liao Y."/>
            <person name="Zhang X."/>
            <person name="Yang L."/>
            <person name="Song C."/>
            <person name="Wang M."/>
            <person name="Shi J."/>
            <person name="Liu G."/>
            <person name="Liu J."/>
            <person name="Zhou H."/>
            <person name="Zhou W."/>
            <person name="Yu Q."/>
            <person name="An N."/>
            <person name="Chen Y."/>
            <person name="Cai Q."/>
            <person name="Wang B."/>
            <person name="Liu B."/>
            <person name="Min J."/>
            <person name="Huang Y."/>
            <person name="Wu H."/>
            <person name="Li Z."/>
            <person name="Zhang Y."/>
            <person name="Yin Y."/>
            <person name="Song W."/>
            <person name="Jiang J."/>
            <person name="Jackson S.A."/>
            <person name="Wing R.A."/>
            <person name="Wang J."/>
            <person name="Chen M."/>
        </authorList>
    </citation>
    <scope>NUCLEOTIDE SEQUENCE [LARGE SCALE GENOMIC DNA]</scope>
    <source>
        <strain evidence="2">cv. IRGC 101232</strain>
    </source>
</reference>
<reference evidence="2" key="2">
    <citation type="submission" date="2013-04" db="UniProtKB">
        <authorList>
            <consortium name="EnsemblPlants"/>
        </authorList>
    </citation>
    <scope>IDENTIFICATION</scope>
</reference>
<dbReference type="eggNOG" id="ENOG502R3U7">
    <property type="taxonomic scope" value="Eukaryota"/>
</dbReference>
<dbReference type="Gramene" id="OB05G23390.1">
    <property type="protein sequence ID" value="OB05G23390.1"/>
    <property type="gene ID" value="OB05G23390"/>
</dbReference>
<keyword evidence="3" id="KW-1185">Reference proteome</keyword>
<dbReference type="AlphaFoldDB" id="J3M6W5"/>
<evidence type="ECO:0000256" key="1">
    <source>
        <dbReference type="SAM" id="MobiDB-lite"/>
    </source>
</evidence>
<protein>
    <submittedName>
        <fullName evidence="2">Uncharacterized protein</fullName>
    </submittedName>
</protein>
<evidence type="ECO:0000313" key="3">
    <source>
        <dbReference type="Proteomes" id="UP000006038"/>
    </source>
</evidence>